<dbReference type="AlphaFoldDB" id="A0A377Q244"/>
<evidence type="ECO:0000313" key="4">
    <source>
        <dbReference type="Proteomes" id="UP000255108"/>
    </source>
</evidence>
<feature type="domain" description="DUF7931" evidence="1">
    <location>
        <begin position="19"/>
        <end position="159"/>
    </location>
</feature>
<dbReference type="InterPro" id="IPR057691">
    <property type="entry name" value="DUF7931"/>
</dbReference>
<dbReference type="EMBL" id="SMBT01000001">
    <property type="protein sequence ID" value="TCU90309.1"/>
    <property type="molecule type" value="Genomic_DNA"/>
</dbReference>
<dbReference type="Pfam" id="PF25559">
    <property type="entry name" value="DUF7931"/>
    <property type="match status" value="1"/>
</dbReference>
<evidence type="ECO:0000313" key="3">
    <source>
        <dbReference type="EMBL" id="TCU90309.1"/>
    </source>
</evidence>
<organism evidence="2 4">
    <name type="scientific">Iodobacter fluviatilis</name>
    <dbReference type="NCBI Taxonomy" id="537"/>
    <lineage>
        <taxon>Bacteria</taxon>
        <taxon>Pseudomonadati</taxon>
        <taxon>Pseudomonadota</taxon>
        <taxon>Betaproteobacteria</taxon>
        <taxon>Neisseriales</taxon>
        <taxon>Chitinibacteraceae</taxon>
        <taxon>Iodobacter</taxon>
    </lineage>
</organism>
<accession>A0A377Q244</accession>
<sequence length="163" mass="18817">MATCSFPEAQTFDAYAAYPAAVAQLLASAQHELLLCERNFSHCDLGSKAVFDALWAFFTSQPAGHLRLITFDTQYLSHRCPKFLQLTEKFPSKIELRLAYESCSSWQKGFILADKTCLLHRYHFDWARGEITTEPHIVAMMQQQFNALWEQSSPSNEWQRIYL</sequence>
<keyword evidence="5" id="KW-1185">Reference proteome</keyword>
<reference evidence="2 4" key="1">
    <citation type="submission" date="2018-06" db="EMBL/GenBank/DDBJ databases">
        <authorList>
            <consortium name="Pathogen Informatics"/>
            <person name="Doyle S."/>
        </authorList>
    </citation>
    <scope>NUCLEOTIDE SEQUENCE [LARGE SCALE GENOMIC DNA]</scope>
    <source>
        <strain evidence="2 4">NCTC11159</strain>
    </source>
</reference>
<evidence type="ECO:0000259" key="1">
    <source>
        <dbReference type="Pfam" id="PF25559"/>
    </source>
</evidence>
<proteinExistence type="predicted"/>
<name>A0A377Q244_9NEIS</name>
<dbReference type="OrthoDB" id="9179759at2"/>
<reference evidence="3 5" key="2">
    <citation type="submission" date="2019-03" db="EMBL/GenBank/DDBJ databases">
        <title>Genomic Encyclopedia of Type Strains, Phase IV (KMG-IV): sequencing the most valuable type-strain genomes for metagenomic binning, comparative biology and taxonomic classification.</title>
        <authorList>
            <person name="Goeker M."/>
        </authorList>
    </citation>
    <scope>NUCLEOTIDE SEQUENCE [LARGE SCALE GENOMIC DNA]</scope>
    <source>
        <strain evidence="3 5">DSM 3764</strain>
    </source>
</reference>
<evidence type="ECO:0000313" key="2">
    <source>
        <dbReference type="EMBL" id="STQ89336.1"/>
    </source>
</evidence>
<dbReference type="EMBL" id="UGHR01000001">
    <property type="protein sequence ID" value="STQ89336.1"/>
    <property type="molecule type" value="Genomic_DNA"/>
</dbReference>
<dbReference type="Proteomes" id="UP000255108">
    <property type="component" value="Unassembled WGS sequence"/>
</dbReference>
<protein>
    <recommendedName>
        <fullName evidence="1">DUF7931 domain-containing protein</fullName>
    </recommendedName>
</protein>
<gene>
    <name evidence="3" type="ORF">EV682_101335</name>
    <name evidence="2" type="ORF">NCTC11159_00353</name>
</gene>
<evidence type="ECO:0000313" key="5">
    <source>
        <dbReference type="Proteomes" id="UP000295794"/>
    </source>
</evidence>
<dbReference type="Proteomes" id="UP000295794">
    <property type="component" value="Unassembled WGS sequence"/>
</dbReference>
<dbReference type="RefSeq" id="WP_115225792.1">
    <property type="nucleotide sequence ID" value="NZ_CAWOLO010000001.1"/>
</dbReference>